<dbReference type="SUPFAM" id="SSF51735">
    <property type="entry name" value="NAD(P)-binding Rossmann-fold domains"/>
    <property type="match status" value="1"/>
</dbReference>
<dbReference type="Pfam" id="PF00389">
    <property type="entry name" value="2-Hacid_dh"/>
    <property type="match status" value="1"/>
</dbReference>
<dbReference type="PANTHER" id="PTHR43761:SF1">
    <property type="entry name" value="D-ISOMER SPECIFIC 2-HYDROXYACID DEHYDROGENASE CATALYTIC DOMAIN-CONTAINING PROTEIN-RELATED"/>
    <property type="match status" value="1"/>
</dbReference>
<evidence type="ECO:0000256" key="4">
    <source>
        <dbReference type="RuleBase" id="RU003719"/>
    </source>
</evidence>
<dbReference type="EC" id="1.1.1.95" evidence="7"/>
<dbReference type="RefSeq" id="WP_024267611.1">
    <property type="nucleotide sequence ID" value="NC_023035.1"/>
</dbReference>
<dbReference type="EMBL" id="CP006939">
    <property type="protein sequence ID" value="AHC14687.1"/>
    <property type="molecule type" value="Genomic_DNA"/>
</dbReference>
<feature type="domain" description="D-isomer specific 2-hydroxyacid dehydrogenase catalytic" evidence="5">
    <location>
        <begin position="19"/>
        <end position="320"/>
    </location>
</feature>
<dbReference type="KEGG" id="slr:L21SP2_1286"/>
<evidence type="ECO:0000259" key="5">
    <source>
        <dbReference type="Pfam" id="PF00389"/>
    </source>
</evidence>
<accession>V5WFT3</accession>
<dbReference type="Pfam" id="PF02826">
    <property type="entry name" value="2-Hacid_dh_C"/>
    <property type="match status" value="1"/>
</dbReference>
<comment type="similarity">
    <text evidence="1 4">Belongs to the D-isomer specific 2-hydroxyacid dehydrogenase family.</text>
</comment>
<dbReference type="GO" id="GO:0004617">
    <property type="term" value="F:phosphoglycerate dehydrogenase activity"/>
    <property type="evidence" value="ECO:0007669"/>
    <property type="project" value="UniProtKB-EC"/>
</dbReference>
<reference evidence="7 8" key="1">
    <citation type="journal article" date="2015" name="Stand. Genomic Sci.">
        <title>Complete genome sequence and description of Salinispira pacifica gen. nov., sp. nov., a novel spirochaete isolated form a hypersaline microbial mat.</title>
        <authorList>
            <person name="Ben Hania W."/>
            <person name="Joseph M."/>
            <person name="Schumann P."/>
            <person name="Bunk B."/>
            <person name="Fiebig A."/>
            <person name="Sproer C."/>
            <person name="Klenk H.P."/>
            <person name="Fardeau M.L."/>
            <person name="Spring S."/>
        </authorList>
    </citation>
    <scope>NUCLEOTIDE SEQUENCE [LARGE SCALE GENOMIC DNA]</scope>
    <source>
        <strain evidence="7 8">L21-RPul-D2</strain>
    </source>
</reference>
<feature type="domain" description="D-isomer specific 2-hydroxyacid dehydrogenase NAD-binding" evidence="6">
    <location>
        <begin position="102"/>
        <end position="289"/>
    </location>
</feature>
<dbReference type="SUPFAM" id="SSF52283">
    <property type="entry name" value="Formate/glycerate dehydrogenase catalytic domain-like"/>
    <property type="match status" value="1"/>
</dbReference>
<dbReference type="GO" id="GO:0051287">
    <property type="term" value="F:NAD binding"/>
    <property type="evidence" value="ECO:0007669"/>
    <property type="project" value="InterPro"/>
</dbReference>
<dbReference type="PATRIC" id="fig|1307761.3.peg.1279"/>
<evidence type="ECO:0000313" key="7">
    <source>
        <dbReference type="EMBL" id="AHC14687.1"/>
    </source>
</evidence>
<dbReference type="AlphaFoldDB" id="V5WFT3"/>
<proteinExistence type="inferred from homology"/>
<evidence type="ECO:0000256" key="2">
    <source>
        <dbReference type="ARBA" id="ARBA00023002"/>
    </source>
</evidence>
<evidence type="ECO:0000256" key="1">
    <source>
        <dbReference type="ARBA" id="ARBA00005854"/>
    </source>
</evidence>
<dbReference type="CDD" id="cd12162">
    <property type="entry name" value="2-Hacid_dh_4"/>
    <property type="match status" value="1"/>
</dbReference>
<dbReference type="STRING" id="1307761.L21SP2_1286"/>
<dbReference type="HOGENOM" id="CLU_019796_1_3_12"/>
<evidence type="ECO:0000256" key="3">
    <source>
        <dbReference type="ARBA" id="ARBA00023027"/>
    </source>
</evidence>
<gene>
    <name evidence="7" type="ORF">L21SP2_1286</name>
</gene>
<sequence length="327" mass="35991">MDGHTMNPGDLSWDPVAKLGDLHIYPRMKAADVVTRAADAEVILTNKVPIGRDMMDLLTRLKYIGVLATGYNTVDSAYAHQLGLPVTNIPGYSRDSVAQMVFAYILHVTNMVWDYNNSVKNGDWETSADFSYIRTAPVELSGKTLGIIGYGDIGRKLGEMARAFGMEVLISRKQDGTLPGGSQDDINLGRVHAVPMEELFERSSFISLHTPLNSHTREMVDSSLLSRIKPGTVLLNTSRGGVIHEESVLDALDDGKLICYAADVYDQEPPKPASALIHHPKTLFTPHIAWASRDARERAIRIAADNIQAWMDGKPVNVVNDVQRGRV</sequence>
<dbReference type="InterPro" id="IPR006140">
    <property type="entry name" value="D-isomer_DH_NAD-bd"/>
</dbReference>
<dbReference type="Proteomes" id="UP000018680">
    <property type="component" value="Chromosome"/>
</dbReference>
<keyword evidence="2 4" id="KW-0560">Oxidoreductase</keyword>
<organism evidence="7 8">
    <name type="scientific">Salinispira pacifica</name>
    <dbReference type="NCBI Taxonomy" id="1307761"/>
    <lineage>
        <taxon>Bacteria</taxon>
        <taxon>Pseudomonadati</taxon>
        <taxon>Spirochaetota</taxon>
        <taxon>Spirochaetia</taxon>
        <taxon>Spirochaetales</taxon>
        <taxon>Spirochaetaceae</taxon>
        <taxon>Salinispira</taxon>
    </lineage>
</organism>
<dbReference type="InterPro" id="IPR050418">
    <property type="entry name" value="D-iso_2-hydroxyacid_DH_PdxB"/>
</dbReference>
<protein>
    <submittedName>
        <fullName evidence="7">D-3-phosphoglycerate dehydrogenase</fullName>
        <ecNumber evidence="7">1.1.1.95</ecNumber>
    </submittedName>
</protein>
<dbReference type="PANTHER" id="PTHR43761">
    <property type="entry name" value="D-ISOMER SPECIFIC 2-HYDROXYACID DEHYDROGENASE FAMILY PROTEIN (AFU_ORTHOLOGUE AFUA_1G13630)"/>
    <property type="match status" value="1"/>
</dbReference>
<dbReference type="InterPro" id="IPR036291">
    <property type="entry name" value="NAD(P)-bd_dom_sf"/>
</dbReference>
<dbReference type="eggNOG" id="COG1052">
    <property type="taxonomic scope" value="Bacteria"/>
</dbReference>
<evidence type="ECO:0000259" key="6">
    <source>
        <dbReference type="Pfam" id="PF02826"/>
    </source>
</evidence>
<keyword evidence="3" id="KW-0520">NAD</keyword>
<evidence type="ECO:0000313" key="8">
    <source>
        <dbReference type="Proteomes" id="UP000018680"/>
    </source>
</evidence>
<dbReference type="Gene3D" id="3.40.50.720">
    <property type="entry name" value="NAD(P)-binding Rossmann-like Domain"/>
    <property type="match status" value="2"/>
</dbReference>
<keyword evidence="8" id="KW-1185">Reference proteome</keyword>
<name>V5WFT3_9SPIO</name>
<dbReference type="InterPro" id="IPR006139">
    <property type="entry name" value="D-isomer_2_OHA_DH_cat_dom"/>
</dbReference>